<name>A0A2C5ZBA3_9HYPO</name>
<comment type="subcellular location">
    <subcellularLocation>
        <location evidence="1">Nucleus</location>
    </subcellularLocation>
</comment>
<gene>
    <name evidence="7" type="ORF">CDD82_3112</name>
</gene>
<evidence type="ECO:0000313" key="8">
    <source>
        <dbReference type="Proteomes" id="UP000224854"/>
    </source>
</evidence>
<accession>A0A2C5ZBA3</accession>
<dbReference type="GO" id="GO:0034475">
    <property type="term" value="P:U4 snRNA 3'-end processing"/>
    <property type="evidence" value="ECO:0007669"/>
    <property type="project" value="TreeGrafter"/>
</dbReference>
<dbReference type="GO" id="GO:0000176">
    <property type="term" value="C:nuclear exosome (RNase complex)"/>
    <property type="evidence" value="ECO:0007669"/>
    <property type="project" value="TreeGrafter"/>
</dbReference>
<dbReference type="OrthoDB" id="340500at2759"/>
<dbReference type="InterPro" id="IPR036612">
    <property type="entry name" value="KH_dom_type_1_sf"/>
</dbReference>
<dbReference type="GO" id="GO:0071035">
    <property type="term" value="P:nuclear polyadenylation-dependent rRNA catabolic process"/>
    <property type="evidence" value="ECO:0007669"/>
    <property type="project" value="TreeGrafter"/>
</dbReference>
<keyword evidence="4" id="KW-0694">RNA-binding</keyword>
<evidence type="ECO:0000256" key="1">
    <source>
        <dbReference type="ARBA" id="ARBA00004123"/>
    </source>
</evidence>
<dbReference type="InterPro" id="IPR004088">
    <property type="entry name" value="KH_dom_type_1"/>
</dbReference>
<dbReference type="GO" id="GO:0000467">
    <property type="term" value="P:exonucleolytic trimming to generate mature 3'-end of 5.8S rRNA from tricistronic rRNA transcript (SSU-rRNA, 5.8S rRNA, LSU-rRNA)"/>
    <property type="evidence" value="ECO:0007669"/>
    <property type="project" value="TreeGrafter"/>
</dbReference>
<dbReference type="Proteomes" id="UP000224854">
    <property type="component" value="Unassembled WGS sequence"/>
</dbReference>
<dbReference type="PANTHER" id="PTHR21321">
    <property type="entry name" value="PNAS-3 RELATED"/>
    <property type="match status" value="1"/>
</dbReference>
<evidence type="ECO:0000259" key="6">
    <source>
        <dbReference type="Pfam" id="PF18311"/>
    </source>
</evidence>
<dbReference type="FunFam" id="2.40.50.100:FF:000073">
    <property type="entry name" value="Putative Exosome complex component RRP40"/>
    <property type="match status" value="1"/>
</dbReference>
<evidence type="ECO:0000313" key="7">
    <source>
        <dbReference type="EMBL" id="PHH78307.1"/>
    </source>
</evidence>
<dbReference type="SUPFAM" id="SSF54791">
    <property type="entry name" value="Eukaryotic type KH-domain (KH-domain type I)"/>
    <property type="match status" value="1"/>
</dbReference>
<dbReference type="GO" id="GO:0071051">
    <property type="term" value="P:poly(A)-dependent snoRNA 3'-end processing"/>
    <property type="evidence" value="ECO:0007669"/>
    <property type="project" value="TreeGrafter"/>
</dbReference>
<evidence type="ECO:0000259" key="5">
    <source>
        <dbReference type="Pfam" id="PF15985"/>
    </source>
</evidence>
<evidence type="ECO:0000256" key="2">
    <source>
        <dbReference type="ARBA" id="ARBA00022490"/>
    </source>
</evidence>
<keyword evidence="3" id="KW-0271">Exosome</keyword>
<dbReference type="InterPro" id="IPR041054">
    <property type="entry name" value="Rrp40_N_euk"/>
</dbReference>
<evidence type="ECO:0008006" key="9">
    <source>
        <dbReference type="Google" id="ProtNLM"/>
    </source>
</evidence>
<dbReference type="InterPro" id="IPR026699">
    <property type="entry name" value="Exosome_RNA_bind1/RRP40/RRP4"/>
</dbReference>
<dbReference type="Gene3D" id="3.30.1370.10">
    <property type="entry name" value="K Homology domain, type 1"/>
    <property type="match status" value="1"/>
</dbReference>
<dbReference type="GO" id="GO:0003723">
    <property type="term" value="F:RNA binding"/>
    <property type="evidence" value="ECO:0007669"/>
    <property type="project" value="UniProtKB-KW"/>
</dbReference>
<evidence type="ECO:0000256" key="4">
    <source>
        <dbReference type="ARBA" id="ARBA00022884"/>
    </source>
</evidence>
<proteinExistence type="predicted"/>
<reference evidence="7 8" key="1">
    <citation type="submission" date="2017-06" db="EMBL/GenBank/DDBJ databases">
        <title>Ant-infecting Ophiocordyceps genomes reveal a high diversity of potential behavioral manipulation genes and a possible major role for enterotoxins.</title>
        <authorList>
            <person name="De Bekker C."/>
            <person name="Evans H.C."/>
            <person name="Brachmann A."/>
            <person name="Hughes D.P."/>
        </authorList>
    </citation>
    <scope>NUCLEOTIDE SEQUENCE [LARGE SCALE GENOMIC DNA]</scope>
    <source>
        <strain evidence="7 8">1348a</strain>
    </source>
</reference>
<keyword evidence="2" id="KW-0963">Cytoplasm</keyword>
<dbReference type="SUPFAM" id="SSF50249">
    <property type="entry name" value="Nucleic acid-binding proteins"/>
    <property type="match status" value="1"/>
</dbReference>
<dbReference type="InterPro" id="IPR012340">
    <property type="entry name" value="NA-bd_OB-fold"/>
</dbReference>
<feature type="domain" description="K Homology" evidence="5">
    <location>
        <begin position="156"/>
        <end position="209"/>
    </location>
</feature>
<dbReference type="Pfam" id="PF21262">
    <property type="entry name" value="RRP40_S1"/>
    <property type="match status" value="1"/>
</dbReference>
<feature type="domain" description="Exosome complex exonuclease Rrp40 N-terminal" evidence="6">
    <location>
        <begin position="27"/>
        <end position="66"/>
    </location>
</feature>
<keyword evidence="8" id="KW-1185">Reference proteome</keyword>
<dbReference type="Pfam" id="PF18311">
    <property type="entry name" value="Rrp40_N"/>
    <property type="match status" value="1"/>
</dbReference>
<dbReference type="FunFam" id="2.40.50.140:FF:000127">
    <property type="entry name" value="Exosome complex component RRP40"/>
    <property type="match status" value="1"/>
</dbReference>
<dbReference type="AlphaFoldDB" id="A0A2C5ZBA3"/>
<evidence type="ECO:0000256" key="3">
    <source>
        <dbReference type="ARBA" id="ARBA00022835"/>
    </source>
</evidence>
<dbReference type="Pfam" id="PF15985">
    <property type="entry name" value="KH_6"/>
    <property type="match status" value="1"/>
</dbReference>
<dbReference type="GO" id="GO:0071038">
    <property type="term" value="P:TRAMP-dependent tRNA surveillance pathway"/>
    <property type="evidence" value="ECO:0007669"/>
    <property type="project" value="TreeGrafter"/>
</dbReference>
<dbReference type="GO" id="GO:0000177">
    <property type="term" value="C:cytoplasmic exosome (RNase complex)"/>
    <property type="evidence" value="ECO:0007669"/>
    <property type="project" value="TreeGrafter"/>
</dbReference>
<dbReference type="GO" id="GO:0071034">
    <property type="term" value="P:CUT catabolic process"/>
    <property type="evidence" value="ECO:0007669"/>
    <property type="project" value="TreeGrafter"/>
</dbReference>
<protein>
    <recommendedName>
        <fullName evidence="9">Ribosomal RNA-processing protein 40</fullName>
    </recommendedName>
</protein>
<dbReference type="Gene3D" id="2.40.50.140">
    <property type="entry name" value="Nucleic acid-binding proteins"/>
    <property type="match status" value="1"/>
</dbReference>
<dbReference type="EMBL" id="NJEU01000229">
    <property type="protein sequence ID" value="PHH78307.1"/>
    <property type="molecule type" value="Genomic_DNA"/>
</dbReference>
<comment type="caution">
    <text evidence="7">The sequence shown here is derived from an EMBL/GenBank/DDBJ whole genome shotgun (WGS) entry which is preliminary data.</text>
</comment>
<dbReference type="PANTHER" id="PTHR21321:SF1">
    <property type="entry name" value="EXOSOME COMPLEX COMPONENT RRP40"/>
    <property type="match status" value="1"/>
</dbReference>
<sequence length="245" mass="26177">MASDSIFVLPGDPIDPSAVPSHPTKALRLGPGLRHVPPRQILPTLAGQLLVDKHKNAMRVETSRGRYIPRAGELVIGTIYKSVADAYQVLISPYTAPVSLNHLSFEQATRKTRPVLLPGALVYARVSVAHKHMDAEVECVSATTGKSDGLGPLTGGMLFDISLGMARRLMVPKPAQHAKLVVLDEFAASGLQFDTATGRNGKFWVGSDSTATVIAVGRAVQDTDGKSLSIDAQRKLVRLLIKNTG</sequence>
<dbReference type="Gene3D" id="2.40.50.100">
    <property type="match status" value="1"/>
</dbReference>
<organism evidence="7 8">
    <name type="scientific">Ophiocordyceps australis</name>
    <dbReference type="NCBI Taxonomy" id="1399860"/>
    <lineage>
        <taxon>Eukaryota</taxon>
        <taxon>Fungi</taxon>
        <taxon>Dikarya</taxon>
        <taxon>Ascomycota</taxon>
        <taxon>Pezizomycotina</taxon>
        <taxon>Sordariomycetes</taxon>
        <taxon>Hypocreomycetidae</taxon>
        <taxon>Hypocreales</taxon>
        <taxon>Ophiocordycipitaceae</taxon>
        <taxon>Ophiocordyceps</taxon>
    </lineage>
</organism>